<evidence type="ECO:0000313" key="3">
    <source>
        <dbReference type="Proteomes" id="UP001409585"/>
    </source>
</evidence>
<keyword evidence="1" id="KW-0732">Signal</keyword>
<comment type="caution">
    <text evidence="2">The sequence shown here is derived from an EMBL/GenBank/DDBJ whole genome shotgun (WGS) entry which is preliminary data.</text>
</comment>
<evidence type="ECO:0000313" key="2">
    <source>
        <dbReference type="EMBL" id="GAA4944801.1"/>
    </source>
</evidence>
<organism evidence="2 3">
    <name type="scientific">Halioxenophilus aromaticivorans</name>
    <dbReference type="NCBI Taxonomy" id="1306992"/>
    <lineage>
        <taxon>Bacteria</taxon>
        <taxon>Pseudomonadati</taxon>
        <taxon>Pseudomonadota</taxon>
        <taxon>Gammaproteobacteria</taxon>
        <taxon>Alteromonadales</taxon>
        <taxon>Alteromonadaceae</taxon>
        <taxon>Halioxenophilus</taxon>
    </lineage>
</organism>
<evidence type="ECO:0000256" key="1">
    <source>
        <dbReference type="SAM" id="SignalP"/>
    </source>
</evidence>
<proteinExistence type="predicted"/>
<dbReference type="Proteomes" id="UP001409585">
    <property type="component" value="Unassembled WGS sequence"/>
</dbReference>
<reference evidence="3" key="1">
    <citation type="journal article" date="2019" name="Int. J. Syst. Evol. Microbiol.">
        <title>The Global Catalogue of Microorganisms (GCM) 10K type strain sequencing project: providing services to taxonomists for standard genome sequencing and annotation.</title>
        <authorList>
            <consortium name="The Broad Institute Genomics Platform"/>
            <consortium name="The Broad Institute Genome Sequencing Center for Infectious Disease"/>
            <person name="Wu L."/>
            <person name="Ma J."/>
        </authorList>
    </citation>
    <scope>NUCLEOTIDE SEQUENCE [LARGE SCALE GENOMIC DNA]</scope>
    <source>
        <strain evidence="3">JCM 19134</strain>
    </source>
</reference>
<name>A0AAV3U3Q4_9ALTE</name>
<keyword evidence="3" id="KW-1185">Reference proteome</keyword>
<sequence length="103" mass="10817">MREAALSLAGLAVFVPVWAAPSVGKPTQHIATAKDKGLNRYLAIAALVNACLEDDNTERAVTGVGRRDCFISTLRTGEDACVGFKLIVEGTTGGKLFITLPAN</sequence>
<feature type="chain" id="PRO_5043405342" evidence="1">
    <location>
        <begin position="20"/>
        <end position="103"/>
    </location>
</feature>
<feature type="signal peptide" evidence="1">
    <location>
        <begin position="1"/>
        <end position="19"/>
    </location>
</feature>
<dbReference type="EMBL" id="BAABLX010000023">
    <property type="protein sequence ID" value="GAA4944801.1"/>
    <property type="molecule type" value="Genomic_DNA"/>
</dbReference>
<dbReference type="AlphaFoldDB" id="A0AAV3U3Q4"/>
<protein>
    <submittedName>
        <fullName evidence="2">Uncharacterized protein</fullName>
    </submittedName>
</protein>
<accession>A0AAV3U3Q4</accession>
<gene>
    <name evidence="2" type="ORF">GCM10025791_24880</name>
</gene>